<dbReference type="PANTHER" id="PTHR38103:SF1">
    <property type="entry name" value="RECOMBINATION-ASSOCIATED PROTEIN RDGC"/>
    <property type="match status" value="1"/>
</dbReference>
<dbReference type="Proteomes" id="UP000262878">
    <property type="component" value="Unassembled WGS sequence"/>
</dbReference>
<dbReference type="NCBIfam" id="NF001464">
    <property type="entry name" value="PRK00321.1-5"/>
    <property type="match status" value="1"/>
</dbReference>
<dbReference type="RefSeq" id="WP_272977406.1">
    <property type="nucleotide sequence ID" value="NZ_DBGH01000017.1"/>
</dbReference>
<gene>
    <name evidence="6" type="ORF">DCR58_04965</name>
</gene>
<organism evidence="6 7">
    <name type="scientific">Idiomarina baltica</name>
    <dbReference type="NCBI Taxonomy" id="190892"/>
    <lineage>
        <taxon>Bacteria</taxon>
        <taxon>Pseudomonadati</taxon>
        <taxon>Pseudomonadota</taxon>
        <taxon>Gammaproteobacteria</taxon>
        <taxon>Alteromonadales</taxon>
        <taxon>Idiomarinaceae</taxon>
        <taxon>Idiomarina</taxon>
    </lineage>
</organism>
<protein>
    <recommendedName>
        <fullName evidence="3">Recombination-associated protein RdgC</fullName>
    </recommendedName>
</protein>
<dbReference type="Pfam" id="PF04381">
    <property type="entry name" value="RdgC"/>
    <property type="match status" value="1"/>
</dbReference>
<comment type="caution">
    <text evidence="6">The sequence shown here is derived from an EMBL/GenBank/DDBJ whole genome shotgun (WGS) entry which is preliminary data.</text>
</comment>
<evidence type="ECO:0000256" key="4">
    <source>
        <dbReference type="ARBA" id="ARBA00022490"/>
    </source>
</evidence>
<dbReference type="GO" id="GO:0003690">
    <property type="term" value="F:double-stranded DNA binding"/>
    <property type="evidence" value="ECO:0007669"/>
    <property type="project" value="TreeGrafter"/>
</dbReference>
<reference evidence="6 7" key="1">
    <citation type="journal article" date="2018" name="Nat. Biotechnol.">
        <title>A standardized bacterial taxonomy based on genome phylogeny substantially revises the tree of life.</title>
        <authorList>
            <person name="Parks D.H."/>
            <person name="Chuvochina M."/>
            <person name="Waite D.W."/>
            <person name="Rinke C."/>
            <person name="Skarshewski A."/>
            <person name="Chaumeil P.A."/>
            <person name="Hugenholtz P."/>
        </authorList>
    </citation>
    <scope>NUCLEOTIDE SEQUENCE [LARGE SCALE GENOMIC DNA]</scope>
    <source>
        <strain evidence="6">UBA9360</strain>
    </source>
</reference>
<comment type="similarity">
    <text evidence="2">Belongs to the RdgC family.</text>
</comment>
<dbReference type="GO" id="GO:0043590">
    <property type="term" value="C:bacterial nucleoid"/>
    <property type="evidence" value="ECO:0007669"/>
    <property type="project" value="TreeGrafter"/>
</dbReference>
<dbReference type="PANTHER" id="PTHR38103">
    <property type="entry name" value="RECOMBINATION-ASSOCIATED PROTEIN RDGC"/>
    <property type="match status" value="1"/>
</dbReference>
<dbReference type="GO" id="GO:0000018">
    <property type="term" value="P:regulation of DNA recombination"/>
    <property type="evidence" value="ECO:0007669"/>
    <property type="project" value="TreeGrafter"/>
</dbReference>
<dbReference type="NCBIfam" id="NF001462">
    <property type="entry name" value="PRK00321.1-3"/>
    <property type="match status" value="1"/>
</dbReference>
<dbReference type="AlphaFoldDB" id="A0A348WNL0"/>
<evidence type="ECO:0000256" key="2">
    <source>
        <dbReference type="ARBA" id="ARBA00008657"/>
    </source>
</evidence>
<evidence type="ECO:0000313" key="6">
    <source>
        <dbReference type="EMBL" id="HAR56122.1"/>
    </source>
</evidence>
<keyword evidence="5" id="KW-0233">DNA recombination</keyword>
<sequence length="297" mass="33379">MWFKNARVYRFSDTFQLPEDFESQLEAQAFKPCGRQDMTSFGWTSVFGAQSDVLHHAVEQSYLVCAQREEKVLPAAVINAELEQKVQAIQDTEGRPVNGKEKKNIKEDITHQLLPQAFSKFRRTWAYIDLKRQLVIVDESSANKAEDLLGLLRASLGSLPVKPIALAESAEVVLTEWLTKQSLPTRFDLGDELELRSPQADGGIIRCKQEDLTREDVQAHATAGKQVVKLGLVWNERIECVLEADWALKRIKATDQLLDDQDDWNDASPEQKLDSDLALVSAELGALLDDLLSMSAK</sequence>
<dbReference type="GO" id="GO:0006310">
    <property type="term" value="P:DNA recombination"/>
    <property type="evidence" value="ECO:0007669"/>
    <property type="project" value="UniProtKB-KW"/>
</dbReference>
<evidence type="ECO:0000256" key="3">
    <source>
        <dbReference type="ARBA" id="ARBA00022296"/>
    </source>
</evidence>
<evidence type="ECO:0000313" key="7">
    <source>
        <dbReference type="Proteomes" id="UP000262878"/>
    </source>
</evidence>
<comment type="subcellular location">
    <subcellularLocation>
        <location evidence="1">Cytoplasm</location>
        <location evidence="1">Nucleoid</location>
    </subcellularLocation>
</comment>
<keyword evidence="4" id="KW-0963">Cytoplasm</keyword>
<evidence type="ECO:0000256" key="1">
    <source>
        <dbReference type="ARBA" id="ARBA00004453"/>
    </source>
</evidence>
<dbReference type="EMBL" id="DMUP01000110">
    <property type="protein sequence ID" value="HAR56122.1"/>
    <property type="molecule type" value="Genomic_DNA"/>
</dbReference>
<evidence type="ECO:0000256" key="5">
    <source>
        <dbReference type="ARBA" id="ARBA00023172"/>
    </source>
</evidence>
<dbReference type="InterPro" id="IPR007476">
    <property type="entry name" value="RdgC"/>
</dbReference>
<name>A0A348WNL0_9GAMM</name>
<dbReference type="STRING" id="314276.OS145_04353"/>
<accession>A0A348WNL0</accession>
<proteinExistence type="inferred from homology"/>